<keyword evidence="3" id="KW-0813">Transport</keyword>
<dbReference type="GO" id="GO:0042597">
    <property type="term" value="C:periplasmic space"/>
    <property type="evidence" value="ECO:0007669"/>
    <property type="project" value="UniProtKB-SubCell"/>
</dbReference>
<dbReference type="PANTHER" id="PTHR43649">
    <property type="entry name" value="ARABINOSE-BINDING PROTEIN-RELATED"/>
    <property type="match status" value="1"/>
</dbReference>
<organism evidence="5 6">
    <name type="scientific">Flammeovirga aprica JL-4</name>
    <dbReference type="NCBI Taxonomy" id="694437"/>
    <lineage>
        <taxon>Bacteria</taxon>
        <taxon>Pseudomonadati</taxon>
        <taxon>Bacteroidota</taxon>
        <taxon>Cytophagia</taxon>
        <taxon>Cytophagales</taxon>
        <taxon>Flammeovirgaceae</taxon>
        <taxon>Flammeovirga</taxon>
    </lineage>
</organism>
<keyword evidence="4" id="KW-0732">Signal</keyword>
<comment type="subcellular location">
    <subcellularLocation>
        <location evidence="1">Periplasm</location>
    </subcellularLocation>
</comment>
<dbReference type="Pfam" id="PF01547">
    <property type="entry name" value="SBP_bac_1"/>
    <property type="match status" value="1"/>
</dbReference>
<evidence type="ECO:0000256" key="1">
    <source>
        <dbReference type="ARBA" id="ARBA00004418"/>
    </source>
</evidence>
<dbReference type="InterPro" id="IPR050490">
    <property type="entry name" value="Bact_solute-bd_prot1"/>
</dbReference>
<evidence type="ECO:0000313" key="5">
    <source>
        <dbReference type="EMBL" id="NME66565.1"/>
    </source>
</evidence>
<dbReference type="Proteomes" id="UP000576082">
    <property type="component" value="Unassembled WGS sequence"/>
</dbReference>
<name>A0A7X9NZC2_9BACT</name>
<proteinExistence type="inferred from homology"/>
<evidence type="ECO:0000256" key="3">
    <source>
        <dbReference type="ARBA" id="ARBA00022448"/>
    </source>
</evidence>
<comment type="caution">
    <text evidence="5">The sequence shown here is derived from an EMBL/GenBank/DDBJ whole genome shotgun (WGS) entry which is preliminary data.</text>
</comment>
<protein>
    <submittedName>
        <fullName evidence="5">Sugar ABC transporter substrate-binding protein</fullName>
    </submittedName>
</protein>
<evidence type="ECO:0000256" key="2">
    <source>
        <dbReference type="ARBA" id="ARBA00008520"/>
    </source>
</evidence>
<accession>A0A7X9NZC2</accession>
<dbReference type="Gene3D" id="3.40.190.10">
    <property type="entry name" value="Periplasmic binding protein-like II"/>
    <property type="match status" value="2"/>
</dbReference>
<dbReference type="CDD" id="cd13585">
    <property type="entry name" value="PBP2_TMBP_like"/>
    <property type="match status" value="1"/>
</dbReference>
<comment type="similarity">
    <text evidence="2">Belongs to the bacterial solute-binding protein 1 family.</text>
</comment>
<evidence type="ECO:0000256" key="4">
    <source>
        <dbReference type="ARBA" id="ARBA00022729"/>
    </source>
</evidence>
<reference evidence="5 6" key="1">
    <citation type="submission" date="2020-04" db="EMBL/GenBank/DDBJ databases">
        <title>Flammeovirga sp. SR4, a novel species isolated from seawater.</title>
        <authorList>
            <person name="Wang X."/>
        </authorList>
    </citation>
    <scope>NUCLEOTIDE SEQUENCE [LARGE SCALE GENOMIC DNA]</scope>
    <source>
        <strain evidence="5 6">ATCC 23126</strain>
    </source>
</reference>
<dbReference type="EMBL" id="JABANE010000002">
    <property type="protein sequence ID" value="NME66565.1"/>
    <property type="molecule type" value="Genomic_DNA"/>
</dbReference>
<dbReference type="PANTHER" id="PTHR43649:SF34">
    <property type="entry name" value="ABC TRANSPORTER PERIPLASMIC-BINDING PROTEIN YCJN-RELATED"/>
    <property type="match status" value="1"/>
</dbReference>
<evidence type="ECO:0000313" key="6">
    <source>
        <dbReference type="Proteomes" id="UP000576082"/>
    </source>
</evidence>
<dbReference type="InterPro" id="IPR006059">
    <property type="entry name" value="SBP"/>
</dbReference>
<dbReference type="SUPFAM" id="SSF53850">
    <property type="entry name" value="Periplasmic binding protein-like II"/>
    <property type="match status" value="1"/>
</dbReference>
<dbReference type="AlphaFoldDB" id="A0A7X9NZC2"/>
<gene>
    <name evidence="5" type="ORF">HHU12_01190</name>
</gene>
<keyword evidence="6" id="KW-1185">Reference proteome</keyword>
<sequence length="412" mass="46540">MMKEKLRIAVRKFGPFESALQKIWDDFCSQRACDVELEAVPMDLHPLYDTILKEDGLKKGDWDIALMNTDWITEAYSNNAIADLMPFMGNDSSALEEAWSPSLLGKQRFGNAVMGLPFHNGPECLMYRTDLFEDPKEQEAFKKKYNRALTVPKTWNELMEVASFFHRPQAGLYGTTFAAYPDGHNTVFDFCLQLWTRGGQLITEDDKVVLHSKATVEGMKFYRKALQNKEAIHPKSREFDSVEAGLAFANGELALSVNWFGFAANCEVSPYSKVKGKVDVAYIPAGEGGEGVSLNAYWMYVIGAGSKHQQLAYDFIQFATSAKNDELLTLEGGIGCRVSTWRSPKVNQEIPYYHKLEELHQNTESLPRMNNWSQVADIIDELVLKVINTEEDIENILATAQEKVDQLELVNT</sequence>